<dbReference type="RefSeq" id="WP_092888044.1">
    <property type="nucleotide sequence ID" value="NZ_FOOQ01000001.1"/>
</dbReference>
<evidence type="ECO:0000313" key="4">
    <source>
        <dbReference type="Proteomes" id="UP000198876"/>
    </source>
</evidence>
<keyword evidence="2" id="KW-1133">Transmembrane helix</keyword>
<keyword evidence="2" id="KW-0812">Transmembrane</keyword>
<dbReference type="AlphaFoldDB" id="A0A1I2M9A7"/>
<dbReference type="OrthoDB" id="214423at2157"/>
<protein>
    <submittedName>
        <fullName evidence="3">Uncharacterized protein</fullName>
    </submittedName>
</protein>
<evidence type="ECO:0000256" key="2">
    <source>
        <dbReference type="SAM" id="Phobius"/>
    </source>
</evidence>
<keyword evidence="4" id="KW-1185">Reference proteome</keyword>
<feature type="region of interest" description="Disordered" evidence="1">
    <location>
        <begin position="1"/>
        <end position="26"/>
    </location>
</feature>
<dbReference type="InterPro" id="IPR055957">
    <property type="entry name" value="DUF7535"/>
</dbReference>
<gene>
    <name evidence="3" type="ORF">SAMN04488063_0546</name>
</gene>
<name>A0A1I2M9A7_9EURY</name>
<proteinExistence type="predicted"/>
<organism evidence="3 4">
    <name type="scientific">Halopelagius inordinatus</name>
    <dbReference type="NCBI Taxonomy" id="553467"/>
    <lineage>
        <taxon>Archaea</taxon>
        <taxon>Methanobacteriati</taxon>
        <taxon>Methanobacteriota</taxon>
        <taxon>Stenosarchaea group</taxon>
        <taxon>Halobacteria</taxon>
        <taxon>Halobacteriales</taxon>
        <taxon>Haloferacaceae</taxon>
    </lineage>
</organism>
<dbReference type="Proteomes" id="UP000198876">
    <property type="component" value="Unassembled WGS sequence"/>
</dbReference>
<dbReference type="STRING" id="553467.SAMN04488063_0546"/>
<evidence type="ECO:0000313" key="3">
    <source>
        <dbReference type="EMBL" id="SFF85801.1"/>
    </source>
</evidence>
<dbReference type="Pfam" id="PF24379">
    <property type="entry name" value="DUF7535"/>
    <property type="match status" value="1"/>
</dbReference>
<keyword evidence="2" id="KW-0472">Membrane</keyword>
<dbReference type="EMBL" id="FOOQ01000001">
    <property type="protein sequence ID" value="SFF85801.1"/>
    <property type="molecule type" value="Genomic_DNA"/>
</dbReference>
<sequence>MSDEDQPGLLKRTYRTVSPGYDSRPDAGMDSVGWTILLLMVVIFIPLLPFLLVVLLVTKVLDALSSRGGDDEESEE</sequence>
<accession>A0A1I2M9A7</accession>
<evidence type="ECO:0000256" key="1">
    <source>
        <dbReference type="SAM" id="MobiDB-lite"/>
    </source>
</evidence>
<feature type="transmembrane region" description="Helical" evidence="2">
    <location>
        <begin position="32"/>
        <end position="57"/>
    </location>
</feature>
<reference evidence="4" key="1">
    <citation type="submission" date="2016-10" db="EMBL/GenBank/DDBJ databases">
        <authorList>
            <person name="Varghese N."/>
            <person name="Submissions S."/>
        </authorList>
    </citation>
    <scope>NUCLEOTIDE SEQUENCE [LARGE SCALE GENOMIC DNA]</scope>
    <source>
        <strain evidence="4">CGMCC 1.7739</strain>
    </source>
</reference>